<protein>
    <submittedName>
        <fullName evidence="10">6-hydroxy-D-nicotine oxidase</fullName>
    </submittedName>
</protein>
<feature type="transmembrane region" description="Helical" evidence="7">
    <location>
        <begin position="924"/>
        <end position="946"/>
    </location>
</feature>
<comment type="subcellular location">
    <subcellularLocation>
        <location evidence="1">Membrane</location>
        <topology evidence="1">Multi-pass membrane protein</topology>
    </subcellularLocation>
</comment>
<dbReference type="PANTHER" id="PTHR23507">
    <property type="entry name" value="ZGC:174356"/>
    <property type="match status" value="1"/>
</dbReference>
<organism evidence="10 11">
    <name type="scientific">Cladorrhinum samala</name>
    <dbReference type="NCBI Taxonomy" id="585594"/>
    <lineage>
        <taxon>Eukaryota</taxon>
        <taxon>Fungi</taxon>
        <taxon>Dikarya</taxon>
        <taxon>Ascomycota</taxon>
        <taxon>Pezizomycotina</taxon>
        <taxon>Sordariomycetes</taxon>
        <taxon>Sordariomycetidae</taxon>
        <taxon>Sordariales</taxon>
        <taxon>Podosporaceae</taxon>
        <taxon>Cladorrhinum</taxon>
    </lineage>
</organism>
<dbReference type="SUPFAM" id="SSF56176">
    <property type="entry name" value="FAD-binding/transporter-associated domain-like"/>
    <property type="match status" value="1"/>
</dbReference>
<dbReference type="GO" id="GO:0016020">
    <property type="term" value="C:membrane"/>
    <property type="evidence" value="ECO:0007669"/>
    <property type="project" value="UniProtKB-SubCell"/>
</dbReference>
<feature type="transmembrane region" description="Helical" evidence="7">
    <location>
        <begin position="725"/>
        <end position="747"/>
    </location>
</feature>
<dbReference type="EMBL" id="MU865013">
    <property type="protein sequence ID" value="KAK4460389.1"/>
    <property type="molecule type" value="Genomic_DNA"/>
</dbReference>
<dbReference type="GO" id="GO:0071949">
    <property type="term" value="F:FAD binding"/>
    <property type="evidence" value="ECO:0007669"/>
    <property type="project" value="InterPro"/>
</dbReference>
<reference evidence="10" key="2">
    <citation type="submission" date="2023-06" db="EMBL/GenBank/DDBJ databases">
        <authorList>
            <consortium name="Lawrence Berkeley National Laboratory"/>
            <person name="Mondo S.J."/>
            <person name="Hensen N."/>
            <person name="Bonometti L."/>
            <person name="Westerberg I."/>
            <person name="Brannstrom I.O."/>
            <person name="Guillou S."/>
            <person name="Cros-Aarteil S."/>
            <person name="Calhoun S."/>
            <person name="Haridas S."/>
            <person name="Kuo A."/>
            <person name="Pangilinan J."/>
            <person name="Riley R."/>
            <person name="Labutti K."/>
            <person name="Andreopoulos B."/>
            <person name="Lipzen A."/>
            <person name="Chen C."/>
            <person name="Yanf M."/>
            <person name="Daum C."/>
            <person name="Ng V."/>
            <person name="Clum A."/>
            <person name="Steindorff A."/>
            <person name="Ohm R."/>
            <person name="Martin F."/>
            <person name="Silar P."/>
            <person name="Natvig D."/>
            <person name="Lalanne C."/>
            <person name="Gautier V."/>
            <person name="Ament-Velasquez S.L."/>
            <person name="Kruys A."/>
            <person name="Hutchinson M.I."/>
            <person name="Powell A.J."/>
            <person name="Barry K."/>
            <person name="Miller A.N."/>
            <person name="Grigoriev I.V."/>
            <person name="Debuchy R."/>
            <person name="Gladieux P."/>
            <person name="Thoren M.H."/>
            <person name="Johannesson H."/>
        </authorList>
    </citation>
    <scope>NUCLEOTIDE SEQUENCE</scope>
    <source>
        <strain evidence="10">PSN324</strain>
    </source>
</reference>
<evidence type="ECO:0000256" key="2">
    <source>
        <dbReference type="ARBA" id="ARBA00005466"/>
    </source>
</evidence>
<dbReference type="Pfam" id="PF08031">
    <property type="entry name" value="BBE"/>
    <property type="match status" value="1"/>
</dbReference>
<dbReference type="Gene3D" id="3.30.465.10">
    <property type="match status" value="2"/>
</dbReference>
<evidence type="ECO:0000256" key="6">
    <source>
        <dbReference type="SAM" id="MobiDB-lite"/>
    </source>
</evidence>
<feature type="chain" id="PRO_5043361968" evidence="8">
    <location>
        <begin position="22"/>
        <end position="1148"/>
    </location>
</feature>
<keyword evidence="3 7" id="KW-0812">Transmembrane</keyword>
<sequence>MVKLLLQRLAVAAALFQGITAAPTTDGEDADFTTLDTTTGLFNFADAKALEITTEGGKQYGCKCQPGQACWPGSTSWNKLNQTVSGNLLMHIPPAASCHNTFQGPLGTFNTYDAAKCADVAANWENEQWTVDKPGAALWTYFTNETCRYTGNPSDPCTLGYYGVYVIMAKTRDHIKAGIDFARQNNIRLVIRNTGHDFIGRSTGAGSLIINTHSFQEITWINSYAGPGSYSGPAVKIAAGVQGKALLAAGHAQNPPKAVVTGECPTVGVAGGYVQGGGHGPWTTLKGMAADNVLGFEVVTASGKFTSANAVQNPDLFWALKGGGPSTYAVVLSVTVKSFNDLPAAGATFYLNDTHVGYDNDKIWNGTRIFHKYANHFVDNGLYVYFEIFPFTLRVRPFVAIGKTAVQLQAIVQPMITELNAAGIPFDFAAKDFPTFYDLYVDLFEPEAAAGSALTGGWLFNHEDVASNNDGIIEAMKVVSAPAPGAFGFMIGHLFNPGYGKPVADSATHPAWRNATNFLIAAVSVPIGASKSEKASLQNLLTNVVDEALRDASVSGATYVNEADPYQPNWQSHFWGSNYNTLKTTRNKWDPRGIFYARDATNASSNVDDDGTSKQNKPTRGSSWWRRFPVPHVETRILLAGFLISLSFSYTQTPILYVFHQMACDVFYSHNPPWTGPPELRCARDEISSAMATQFSLLGMSTTFCGTINLFVSGWTAKRFGPKRALLVQTFVPAVRVATQVLGVVAGGRAGMLIIQCTQIITVIGGPMGYILIINILAGELVAPARRTSVFGMLQGCFMVGQGLGYLCGGMIGDIWGIRRPFEVAFCSFLLATLYASVAVPYIDPATLTDGKKNSGKGFSQLFTPLRVLLPQRVLLKNGTVKKHYGVLFLCSGVFLGVLATGYAPLLIQLYAAAKFNFNQADNGFLTSGFAFMRGAFLIFAFPQIISKGRKWHMAGHPEEQQRRLSTTSAPEAPPSPHLATNPEELEAPIGSLAEEEPVSSDPAKEDEGTGFDLLFLRNSLLVDGIFTMGTAFATEWWHIYVAAFLLPLASGTAPAAKGVMTEMCSPSQRVDAMNALTLVENIARLSTQGLFGFVFSALAGVGKAHLTFFANAAIALVAFAVLLLSRFPPEGSQVLEDEADINDCEQQ</sequence>
<proteinExistence type="inferred from homology"/>
<evidence type="ECO:0000259" key="9">
    <source>
        <dbReference type="PROSITE" id="PS51387"/>
    </source>
</evidence>
<dbReference type="InterPro" id="IPR006094">
    <property type="entry name" value="Oxid_FAD_bind_N"/>
</dbReference>
<dbReference type="PANTHER" id="PTHR23507:SF13">
    <property type="entry name" value="MFS GENERAL SUBSTRATE TRANSPORTER"/>
    <property type="match status" value="1"/>
</dbReference>
<dbReference type="GO" id="GO:0022857">
    <property type="term" value="F:transmembrane transporter activity"/>
    <property type="evidence" value="ECO:0007669"/>
    <property type="project" value="InterPro"/>
</dbReference>
<reference evidence="10" key="1">
    <citation type="journal article" date="2023" name="Mol. Phylogenet. Evol.">
        <title>Genome-scale phylogeny and comparative genomics of the fungal order Sordariales.</title>
        <authorList>
            <person name="Hensen N."/>
            <person name="Bonometti L."/>
            <person name="Westerberg I."/>
            <person name="Brannstrom I.O."/>
            <person name="Guillou S."/>
            <person name="Cros-Aarteil S."/>
            <person name="Calhoun S."/>
            <person name="Haridas S."/>
            <person name="Kuo A."/>
            <person name="Mondo S."/>
            <person name="Pangilinan J."/>
            <person name="Riley R."/>
            <person name="LaButti K."/>
            <person name="Andreopoulos B."/>
            <person name="Lipzen A."/>
            <person name="Chen C."/>
            <person name="Yan M."/>
            <person name="Daum C."/>
            <person name="Ng V."/>
            <person name="Clum A."/>
            <person name="Steindorff A."/>
            <person name="Ohm R.A."/>
            <person name="Martin F."/>
            <person name="Silar P."/>
            <person name="Natvig D.O."/>
            <person name="Lalanne C."/>
            <person name="Gautier V."/>
            <person name="Ament-Velasquez S.L."/>
            <person name="Kruys A."/>
            <person name="Hutchinson M.I."/>
            <person name="Powell A.J."/>
            <person name="Barry K."/>
            <person name="Miller A.N."/>
            <person name="Grigoriev I.V."/>
            <person name="Debuchy R."/>
            <person name="Gladieux P."/>
            <person name="Hiltunen Thoren M."/>
            <person name="Johannesson H."/>
        </authorList>
    </citation>
    <scope>NUCLEOTIDE SEQUENCE</scope>
    <source>
        <strain evidence="10">PSN324</strain>
    </source>
</reference>
<feature type="transmembrane region" description="Helical" evidence="7">
    <location>
        <begin position="1040"/>
        <end position="1061"/>
    </location>
</feature>
<dbReference type="SUPFAM" id="SSF103473">
    <property type="entry name" value="MFS general substrate transporter"/>
    <property type="match status" value="2"/>
</dbReference>
<evidence type="ECO:0000256" key="1">
    <source>
        <dbReference type="ARBA" id="ARBA00004141"/>
    </source>
</evidence>
<dbReference type="InterPro" id="IPR016166">
    <property type="entry name" value="FAD-bd_PCMH"/>
</dbReference>
<keyword evidence="4 7" id="KW-1133">Transmembrane helix</keyword>
<keyword evidence="11" id="KW-1185">Reference proteome</keyword>
<dbReference type="InterPro" id="IPR016169">
    <property type="entry name" value="FAD-bd_PCMH_sub2"/>
</dbReference>
<gene>
    <name evidence="10" type="ORF">QBC42DRAFT_307127</name>
</gene>
<evidence type="ECO:0000313" key="10">
    <source>
        <dbReference type="EMBL" id="KAK4460389.1"/>
    </source>
</evidence>
<evidence type="ECO:0000313" key="11">
    <source>
        <dbReference type="Proteomes" id="UP001321749"/>
    </source>
</evidence>
<feature type="transmembrane region" description="Helical" evidence="7">
    <location>
        <begin position="790"/>
        <end position="816"/>
    </location>
</feature>
<keyword evidence="8" id="KW-0732">Signal</keyword>
<feature type="transmembrane region" description="Helical" evidence="7">
    <location>
        <begin position="753"/>
        <end position="778"/>
    </location>
</feature>
<dbReference type="Proteomes" id="UP001321749">
    <property type="component" value="Unassembled WGS sequence"/>
</dbReference>
<evidence type="ECO:0000256" key="5">
    <source>
        <dbReference type="ARBA" id="ARBA00023136"/>
    </source>
</evidence>
<evidence type="ECO:0000256" key="4">
    <source>
        <dbReference type="ARBA" id="ARBA00022989"/>
    </source>
</evidence>
<feature type="transmembrane region" description="Helical" evidence="7">
    <location>
        <begin position="691"/>
        <end position="713"/>
    </location>
</feature>
<dbReference type="InterPro" id="IPR036318">
    <property type="entry name" value="FAD-bd_PCMH-like_sf"/>
</dbReference>
<feature type="transmembrane region" description="Helical" evidence="7">
    <location>
        <begin position="887"/>
        <end position="912"/>
    </location>
</feature>
<dbReference type="Pfam" id="PF01565">
    <property type="entry name" value="FAD_binding_4"/>
    <property type="match status" value="1"/>
</dbReference>
<comment type="similarity">
    <text evidence="2">Belongs to the oxygen-dependent FAD-linked oxidoreductase family.</text>
</comment>
<dbReference type="GO" id="GO:0016491">
    <property type="term" value="F:oxidoreductase activity"/>
    <property type="evidence" value="ECO:0007669"/>
    <property type="project" value="InterPro"/>
</dbReference>
<dbReference type="InterPro" id="IPR036259">
    <property type="entry name" value="MFS_trans_sf"/>
</dbReference>
<feature type="transmembrane region" description="Helical" evidence="7">
    <location>
        <begin position="1107"/>
        <end position="1125"/>
    </location>
</feature>
<name>A0AAV9HK24_9PEZI</name>
<dbReference type="AlphaFoldDB" id="A0AAV9HK24"/>
<evidence type="ECO:0000256" key="8">
    <source>
        <dbReference type="SAM" id="SignalP"/>
    </source>
</evidence>
<feature type="signal peptide" evidence="8">
    <location>
        <begin position="1"/>
        <end position="21"/>
    </location>
</feature>
<evidence type="ECO:0000256" key="7">
    <source>
        <dbReference type="SAM" id="Phobius"/>
    </source>
</evidence>
<dbReference type="Gene3D" id="1.20.1250.20">
    <property type="entry name" value="MFS general substrate transporter like domains"/>
    <property type="match status" value="2"/>
</dbReference>
<feature type="transmembrane region" description="Helical" evidence="7">
    <location>
        <begin position="1082"/>
        <end position="1101"/>
    </location>
</feature>
<feature type="domain" description="FAD-binding PCMH-type" evidence="9">
    <location>
        <begin position="154"/>
        <end position="341"/>
    </location>
</feature>
<dbReference type="PROSITE" id="PS51387">
    <property type="entry name" value="FAD_PCMH"/>
    <property type="match status" value="1"/>
</dbReference>
<accession>A0AAV9HK24</accession>
<dbReference type="InterPro" id="IPR011701">
    <property type="entry name" value="MFS"/>
</dbReference>
<feature type="region of interest" description="Disordered" evidence="6">
    <location>
        <begin position="956"/>
        <end position="983"/>
    </location>
</feature>
<keyword evidence="5 7" id="KW-0472">Membrane</keyword>
<comment type="caution">
    <text evidence="10">The sequence shown here is derived from an EMBL/GenBank/DDBJ whole genome shotgun (WGS) entry which is preliminary data.</text>
</comment>
<dbReference type="Pfam" id="PF07690">
    <property type="entry name" value="MFS_1"/>
    <property type="match status" value="1"/>
</dbReference>
<feature type="transmembrane region" description="Helical" evidence="7">
    <location>
        <begin position="822"/>
        <end position="843"/>
    </location>
</feature>
<dbReference type="InterPro" id="IPR012951">
    <property type="entry name" value="BBE"/>
</dbReference>
<evidence type="ECO:0000256" key="3">
    <source>
        <dbReference type="ARBA" id="ARBA00022692"/>
    </source>
</evidence>